<gene>
    <name evidence="1" type="ORF">NDU88_000208</name>
</gene>
<name>A0AAV7N799_PLEWA</name>
<sequence>MAPVRAHSDDVRAPGVVRTPRPNHRLSFFAVTARPVYKSVVATPASLAPPKDDEQIPERRMAHAPWIYEERVPRATDGACALDL</sequence>
<protein>
    <submittedName>
        <fullName evidence="1">Uncharacterized protein</fullName>
    </submittedName>
</protein>
<evidence type="ECO:0000313" key="2">
    <source>
        <dbReference type="Proteomes" id="UP001066276"/>
    </source>
</evidence>
<evidence type="ECO:0000313" key="1">
    <source>
        <dbReference type="EMBL" id="KAJ1111936.1"/>
    </source>
</evidence>
<dbReference type="Proteomes" id="UP001066276">
    <property type="component" value="Chromosome 8"/>
</dbReference>
<dbReference type="AlphaFoldDB" id="A0AAV7N799"/>
<keyword evidence="2" id="KW-1185">Reference proteome</keyword>
<dbReference type="EMBL" id="JANPWB010000012">
    <property type="protein sequence ID" value="KAJ1111936.1"/>
    <property type="molecule type" value="Genomic_DNA"/>
</dbReference>
<organism evidence="1 2">
    <name type="scientific">Pleurodeles waltl</name>
    <name type="common">Iberian ribbed newt</name>
    <dbReference type="NCBI Taxonomy" id="8319"/>
    <lineage>
        <taxon>Eukaryota</taxon>
        <taxon>Metazoa</taxon>
        <taxon>Chordata</taxon>
        <taxon>Craniata</taxon>
        <taxon>Vertebrata</taxon>
        <taxon>Euteleostomi</taxon>
        <taxon>Amphibia</taxon>
        <taxon>Batrachia</taxon>
        <taxon>Caudata</taxon>
        <taxon>Salamandroidea</taxon>
        <taxon>Salamandridae</taxon>
        <taxon>Pleurodelinae</taxon>
        <taxon>Pleurodeles</taxon>
    </lineage>
</organism>
<accession>A0AAV7N799</accession>
<reference evidence="1" key="1">
    <citation type="journal article" date="2022" name="bioRxiv">
        <title>Sequencing and chromosome-scale assembly of the giantPleurodeles waltlgenome.</title>
        <authorList>
            <person name="Brown T."/>
            <person name="Elewa A."/>
            <person name="Iarovenko S."/>
            <person name="Subramanian E."/>
            <person name="Araus A.J."/>
            <person name="Petzold A."/>
            <person name="Susuki M."/>
            <person name="Suzuki K.-i.T."/>
            <person name="Hayashi T."/>
            <person name="Toyoda A."/>
            <person name="Oliveira C."/>
            <person name="Osipova E."/>
            <person name="Leigh N.D."/>
            <person name="Simon A."/>
            <person name="Yun M.H."/>
        </authorList>
    </citation>
    <scope>NUCLEOTIDE SEQUENCE</scope>
    <source>
        <strain evidence="1">20211129_DDA</strain>
        <tissue evidence="1">Liver</tissue>
    </source>
</reference>
<comment type="caution">
    <text evidence="1">The sequence shown here is derived from an EMBL/GenBank/DDBJ whole genome shotgun (WGS) entry which is preliminary data.</text>
</comment>
<proteinExistence type="predicted"/>